<evidence type="ECO:0000313" key="1">
    <source>
        <dbReference type="EMBL" id="ACO03458.1"/>
    </source>
</evidence>
<proteinExistence type="predicted"/>
<dbReference type="PaxDb" id="123214-PERMA_1710"/>
<dbReference type="AlphaFoldDB" id="C0QS29"/>
<reference evidence="1 2" key="1">
    <citation type="journal article" date="2009" name="J. Bacteriol.">
        <title>Complete and draft genome sequences of six members of the Aquificales.</title>
        <authorList>
            <person name="Reysenbach A.L."/>
            <person name="Hamamura N."/>
            <person name="Podar M."/>
            <person name="Griffiths E."/>
            <person name="Ferreira S."/>
            <person name="Hochstein R."/>
            <person name="Heidelberg J."/>
            <person name="Johnson J."/>
            <person name="Mead D."/>
            <person name="Pohorille A."/>
            <person name="Sarmiento M."/>
            <person name="Schweighofer K."/>
            <person name="Seshadri R."/>
            <person name="Voytek M.A."/>
        </authorList>
    </citation>
    <scope>NUCLEOTIDE SEQUENCE [LARGE SCALE GENOMIC DNA]</scope>
    <source>
        <strain evidence="2">DSM 14350 / EX-H1</strain>
    </source>
</reference>
<dbReference type="HOGENOM" id="CLU_2956559_0_0_0"/>
<sequence length="59" mass="6812">MIYLIYGRIRLLTNVKSHITSHTVIAIGMNTKSPVMNISLIFKTVHCLFHLPINFYHSL</sequence>
<keyword evidence="2" id="KW-1185">Reference proteome</keyword>
<protein>
    <submittedName>
        <fullName evidence="1">Uncharacterized protein</fullName>
    </submittedName>
</protein>
<dbReference type="KEGG" id="pmx:PERMA_1710"/>
<dbReference type="EMBL" id="CP001230">
    <property type="protein sequence ID" value="ACO03458.1"/>
    <property type="molecule type" value="Genomic_DNA"/>
</dbReference>
<organism evidence="1 2">
    <name type="scientific">Persephonella marina (strain DSM 14350 / EX-H1)</name>
    <dbReference type="NCBI Taxonomy" id="123214"/>
    <lineage>
        <taxon>Bacteria</taxon>
        <taxon>Pseudomonadati</taxon>
        <taxon>Aquificota</taxon>
        <taxon>Aquificia</taxon>
        <taxon>Aquificales</taxon>
        <taxon>Hydrogenothermaceae</taxon>
        <taxon>Persephonella</taxon>
    </lineage>
</organism>
<gene>
    <name evidence="1" type="ordered locus">PERMA_1710</name>
</gene>
<dbReference type="Proteomes" id="UP000001366">
    <property type="component" value="Chromosome"/>
</dbReference>
<name>C0QS29_PERMH</name>
<accession>C0QS29</accession>
<evidence type="ECO:0000313" key="2">
    <source>
        <dbReference type="Proteomes" id="UP000001366"/>
    </source>
</evidence>